<reference evidence="1 2" key="1">
    <citation type="submission" date="2019-07" db="EMBL/GenBank/DDBJ databases">
        <title>De Novo Assembly of kiwifruit Actinidia rufa.</title>
        <authorList>
            <person name="Sugita-Konishi S."/>
            <person name="Sato K."/>
            <person name="Mori E."/>
            <person name="Abe Y."/>
            <person name="Kisaki G."/>
            <person name="Hamano K."/>
            <person name="Suezawa K."/>
            <person name="Otani M."/>
            <person name="Fukuda T."/>
            <person name="Manabe T."/>
            <person name="Gomi K."/>
            <person name="Tabuchi M."/>
            <person name="Akimitsu K."/>
            <person name="Kataoka I."/>
        </authorList>
    </citation>
    <scope>NUCLEOTIDE SEQUENCE [LARGE SCALE GENOMIC DNA]</scope>
    <source>
        <strain evidence="2">cv. Fuchu</strain>
    </source>
</reference>
<dbReference type="InterPro" id="IPR004158">
    <property type="entry name" value="DUF247_pln"/>
</dbReference>
<sequence>MEDFFARRTRRGADGGSSTIYAAADKLEVVTEAVKEKTERDIISLDPYHHGKHEVQFVENLKPMVARVFVSDDGKSMDIFYNKVLLMFDETGSFYSFYIEGSTDTYSDEEFAEMMYLDGCFILGMIESISGQKPSWISKYDEVITRLGVIVWYSISANMVFMLEKQTSFQVLESLTSIKFEDDEGIRMIDEYLDSPVYSDLQFQNKKEVKASKSEKQPLHLLELFRAKYIIGGGEVNQPLHHRKPQTELLHYLPSVRQLTGFHFMVSRENKMDIKPSLSKKNSEGPVLLNASPMPAAPTQTIFALTVKAMLPRS</sequence>
<name>A0A7J0FHV3_9ERIC</name>
<dbReference type="Proteomes" id="UP000585474">
    <property type="component" value="Unassembled WGS sequence"/>
</dbReference>
<keyword evidence="2" id="KW-1185">Reference proteome</keyword>
<evidence type="ECO:0000313" key="2">
    <source>
        <dbReference type="Proteomes" id="UP000585474"/>
    </source>
</evidence>
<dbReference type="EMBL" id="BJWL01000012">
    <property type="protein sequence ID" value="GFY98163.1"/>
    <property type="molecule type" value="Genomic_DNA"/>
</dbReference>
<dbReference type="PANTHER" id="PTHR31549">
    <property type="entry name" value="PROTEIN, PUTATIVE (DUF247)-RELATED-RELATED"/>
    <property type="match status" value="1"/>
</dbReference>
<dbReference type="AlphaFoldDB" id="A0A7J0FHV3"/>
<gene>
    <name evidence="1" type="ORF">Acr_12g0007040</name>
</gene>
<comment type="caution">
    <text evidence="1">The sequence shown here is derived from an EMBL/GenBank/DDBJ whole genome shotgun (WGS) entry which is preliminary data.</text>
</comment>
<accession>A0A7J0FHV3</accession>
<dbReference type="OrthoDB" id="1849062at2759"/>
<evidence type="ECO:0000313" key="1">
    <source>
        <dbReference type="EMBL" id="GFY98163.1"/>
    </source>
</evidence>
<dbReference type="Pfam" id="PF03140">
    <property type="entry name" value="DUF247"/>
    <property type="match status" value="1"/>
</dbReference>
<protein>
    <submittedName>
        <fullName evidence="1">Uncharacterized protein</fullName>
    </submittedName>
</protein>
<dbReference type="PANTHER" id="PTHR31549:SF149">
    <property type="entry name" value="ISOPRENOID SYNTHASE DOMAIN-CONTAINING PROTEIN"/>
    <property type="match status" value="1"/>
</dbReference>
<proteinExistence type="predicted"/>
<organism evidence="1 2">
    <name type="scientific">Actinidia rufa</name>
    <dbReference type="NCBI Taxonomy" id="165716"/>
    <lineage>
        <taxon>Eukaryota</taxon>
        <taxon>Viridiplantae</taxon>
        <taxon>Streptophyta</taxon>
        <taxon>Embryophyta</taxon>
        <taxon>Tracheophyta</taxon>
        <taxon>Spermatophyta</taxon>
        <taxon>Magnoliopsida</taxon>
        <taxon>eudicotyledons</taxon>
        <taxon>Gunneridae</taxon>
        <taxon>Pentapetalae</taxon>
        <taxon>asterids</taxon>
        <taxon>Ericales</taxon>
        <taxon>Actinidiaceae</taxon>
        <taxon>Actinidia</taxon>
    </lineage>
</organism>